<proteinExistence type="inferred from homology"/>
<comment type="similarity">
    <text evidence="1">Belongs to the DinB family.</text>
</comment>
<keyword evidence="4" id="KW-1185">Reference proteome</keyword>
<evidence type="ECO:0000256" key="1">
    <source>
        <dbReference type="ARBA" id="ARBA00008635"/>
    </source>
</evidence>
<dbReference type="RefSeq" id="WP_185976660.1">
    <property type="nucleotide sequence ID" value="NZ_CP041660.1"/>
</dbReference>
<dbReference type="SUPFAM" id="SSF109854">
    <property type="entry name" value="DinB/YfiT-like putative metalloenzymes"/>
    <property type="match status" value="1"/>
</dbReference>
<name>A0ABV1RER7_9ALTE</name>
<protein>
    <submittedName>
        <fullName evidence="3">DinB family protein</fullName>
    </submittedName>
</protein>
<evidence type="ECO:0000313" key="3">
    <source>
        <dbReference type="EMBL" id="MER2491370.1"/>
    </source>
</evidence>
<reference evidence="3 4" key="1">
    <citation type="submission" date="2024-06" db="EMBL/GenBank/DDBJ databases">
        <authorList>
            <person name="Chen R.Y."/>
        </authorList>
    </citation>
    <scope>NUCLEOTIDE SEQUENCE [LARGE SCALE GENOMIC DNA]</scope>
    <source>
        <strain evidence="3 4">D2</strain>
    </source>
</reference>
<accession>A0ABV1RER7</accession>
<dbReference type="Gene3D" id="1.20.120.450">
    <property type="entry name" value="dinb family like domain"/>
    <property type="match status" value="1"/>
</dbReference>
<organism evidence="3 4">
    <name type="scientific">Catenovulum sediminis</name>
    <dbReference type="NCBI Taxonomy" id="1740262"/>
    <lineage>
        <taxon>Bacteria</taxon>
        <taxon>Pseudomonadati</taxon>
        <taxon>Pseudomonadota</taxon>
        <taxon>Gammaproteobacteria</taxon>
        <taxon>Alteromonadales</taxon>
        <taxon>Alteromonadaceae</taxon>
        <taxon>Catenovulum</taxon>
    </lineage>
</organism>
<gene>
    <name evidence="3" type="ORF">ABS311_05690</name>
</gene>
<dbReference type="InterPro" id="IPR034660">
    <property type="entry name" value="DinB/YfiT-like"/>
</dbReference>
<dbReference type="PANTHER" id="PTHR39473">
    <property type="match status" value="1"/>
</dbReference>
<dbReference type="EMBL" id="JBELOE010000115">
    <property type="protein sequence ID" value="MER2491370.1"/>
    <property type="molecule type" value="Genomic_DNA"/>
</dbReference>
<evidence type="ECO:0000256" key="2">
    <source>
        <dbReference type="ARBA" id="ARBA00022723"/>
    </source>
</evidence>
<dbReference type="Proteomes" id="UP001467690">
    <property type="component" value="Unassembled WGS sequence"/>
</dbReference>
<sequence length="174" mass="19431">MLNHYQSILQQAIDFIQTLSDTQYSEPVAGQSSVGAHLRHIIDHFHAILTVDNSYNSYVVDYNVRTRGSQIESDKAFALDTLHTAQKQLGNLTDYQLQQPVTVVSEVGVDSSCIIKVQSSVARELMFATSHAVHHFALMKLLVEPILDKASFKNDGFGVAPATLDYERHNKCVR</sequence>
<dbReference type="PANTHER" id="PTHR39473:SF1">
    <property type="entry name" value="DINB-LIKE DOMAIN-CONTAINING PROTEIN"/>
    <property type="match status" value="1"/>
</dbReference>
<dbReference type="InterPro" id="IPR007837">
    <property type="entry name" value="DinB"/>
</dbReference>
<dbReference type="Pfam" id="PF05163">
    <property type="entry name" value="DinB"/>
    <property type="match status" value="1"/>
</dbReference>
<evidence type="ECO:0000313" key="4">
    <source>
        <dbReference type="Proteomes" id="UP001467690"/>
    </source>
</evidence>
<keyword evidence="2" id="KW-0479">Metal-binding</keyword>
<comment type="caution">
    <text evidence="3">The sequence shown here is derived from an EMBL/GenBank/DDBJ whole genome shotgun (WGS) entry which is preliminary data.</text>
</comment>